<reference evidence="2 3" key="1">
    <citation type="journal article" date="2012" name="J. Bacteriol.">
        <title>Genome Sequence of the Fish Pathogen Flavobacterium columnare ATCC 49512.</title>
        <authorList>
            <person name="Tekedar H.C."/>
            <person name="Karsi A."/>
            <person name="Gillaspy A.F."/>
            <person name="Dyer D.W."/>
            <person name="Benton N.R."/>
            <person name="Zaitshik J."/>
            <person name="Vamenta S."/>
            <person name="Banes M.M."/>
            <person name="Gulsoy N."/>
            <person name="Aboko-Cole M."/>
            <person name="Waldbieser G.C."/>
            <person name="Lawrence M.L."/>
        </authorList>
    </citation>
    <scope>NUCLEOTIDE SEQUENCE [LARGE SCALE GENOMIC DNA]</scope>
    <source>
        <strain evidence="3">ATCC 49512 / CIP 103533 / TG 44/87</strain>
    </source>
</reference>
<evidence type="ECO:0000313" key="2">
    <source>
        <dbReference type="EMBL" id="AEW86227.1"/>
    </source>
</evidence>
<dbReference type="Pfam" id="PF13274">
    <property type="entry name" value="SocA_Panacea"/>
    <property type="match status" value="1"/>
</dbReference>
<dbReference type="AlphaFoldDB" id="G8X5J5"/>
<dbReference type="eggNOG" id="COG3600">
    <property type="taxonomic scope" value="Bacteria"/>
</dbReference>
<protein>
    <submittedName>
        <fullName evidence="2">Phage-associated protein-like protein</fullName>
    </submittedName>
</protein>
<sequence>MTYLAYSWYLALTNGDKKLIEERLEAWDYGPVFPKLYQNIKNFGKIKINDIIPTNISEVIDINDAKFLDKIWSMYGKFDGVQLSAMTHADNTPWKNSYCYGCNSEIEDEKILEHYLPKLKPISKEASLTENQKVL</sequence>
<dbReference type="EMBL" id="CP003222">
    <property type="protein sequence ID" value="AEW86227.1"/>
    <property type="molecule type" value="Genomic_DNA"/>
</dbReference>
<feature type="domain" description="Antitoxin SocA-like Panacea" evidence="1">
    <location>
        <begin position="3"/>
        <end position="95"/>
    </location>
</feature>
<evidence type="ECO:0000313" key="3">
    <source>
        <dbReference type="Proteomes" id="UP000005638"/>
    </source>
</evidence>
<gene>
    <name evidence="2" type="ordered locus">FCOL_07040</name>
</gene>
<organism evidence="2 3">
    <name type="scientific">Flavobacterium columnare (strain ATCC 49512 / CIP 103533 / TG 44/87)</name>
    <dbReference type="NCBI Taxonomy" id="1041826"/>
    <lineage>
        <taxon>Bacteria</taxon>
        <taxon>Pseudomonadati</taxon>
        <taxon>Bacteroidota</taxon>
        <taxon>Flavobacteriia</taxon>
        <taxon>Flavobacteriales</taxon>
        <taxon>Flavobacteriaceae</taxon>
        <taxon>Flavobacterium</taxon>
    </lineage>
</organism>
<dbReference type="KEGG" id="fco:FCOL_07040"/>
<keyword evidence="3" id="KW-1185">Reference proteome</keyword>
<dbReference type="InterPro" id="IPR025272">
    <property type="entry name" value="SocA_Panacea"/>
</dbReference>
<evidence type="ECO:0000259" key="1">
    <source>
        <dbReference type="Pfam" id="PF13274"/>
    </source>
</evidence>
<accession>G8X5J5</accession>
<proteinExistence type="predicted"/>
<dbReference type="Proteomes" id="UP000005638">
    <property type="component" value="Chromosome"/>
</dbReference>
<dbReference type="HOGENOM" id="CLU_110683_0_0_10"/>
<name>G8X5J5_FLACA</name>